<accession>A0A510UMY5</accession>
<evidence type="ECO:0000313" key="2">
    <source>
        <dbReference type="Proteomes" id="UP000321787"/>
    </source>
</evidence>
<gene>
    <name evidence="1" type="ORF">AFI02nite_39750</name>
</gene>
<organism evidence="1 2">
    <name type="scientific">Aliivibrio fischeri</name>
    <name type="common">Vibrio fischeri</name>
    <dbReference type="NCBI Taxonomy" id="668"/>
    <lineage>
        <taxon>Bacteria</taxon>
        <taxon>Pseudomonadati</taxon>
        <taxon>Pseudomonadota</taxon>
        <taxon>Gammaproteobacteria</taxon>
        <taxon>Vibrionales</taxon>
        <taxon>Vibrionaceae</taxon>
        <taxon>Aliivibrio</taxon>
    </lineage>
</organism>
<proteinExistence type="predicted"/>
<comment type="caution">
    <text evidence="1">The sequence shown here is derived from an EMBL/GenBank/DDBJ whole genome shotgun (WGS) entry which is preliminary data.</text>
</comment>
<protein>
    <submittedName>
        <fullName evidence="1">Uncharacterized protein</fullName>
    </submittedName>
</protein>
<evidence type="ECO:0000313" key="1">
    <source>
        <dbReference type="EMBL" id="GEK15939.1"/>
    </source>
</evidence>
<sequence length="168" mass="18193">MSISVSYGNLSLVVNYKIKLNNKKSIGLNVINKIQGVVLSLVLLLSGCTIVDSSSIVIGNTRQQTNIDDIRLYRTAPTSYEEIAMISASAGHDFKSDGALVNEAMEQLKKEAAKVGANAVLLTEIRERSGTVTMYRNISSNADSNNFGVTTSGDRYTRVKGIAIFVKK</sequence>
<dbReference type="AlphaFoldDB" id="A0A510UMY5"/>
<dbReference type="Proteomes" id="UP000321787">
    <property type="component" value="Unassembled WGS sequence"/>
</dbReference>
<name>A0A510UMY5_ALIFS</name>
<dbReference type="RefSeq" id="WP_146866585.1">
    <property type="nucleotide sequence ID" value="NZ_BJTZ01000049.1"/>
</dbReference>
<dbReference type="EMBL" id="BJTZ01000049">
    <property type="protein sequence ID" value="GEK15939.1"/>
    <property type="molecule type" value="Genomic_DNA"/>
</dbReference>
<reference evidence="1 2" key="1">
    <citation type="submission" date="2019-07" db="EMBL/GenBank/DDBJ databases">
        <title>Whole genome shotgun sequence of Aliivibrio fischeri NBRC 101058.</title>
        <authorList>
            <person name="Hosoyama A."/>
            <person name="Uohara A."/>
            <person name="Ohji S."/>
            <person name="Ichikawa N."/>
        </authorList>
    </citation>
    <scope>NUCLEOTIDE SEQUENCE [LARGE SCALE GENOMIC DNA]</scope>
    <source>
        <strain evidence="1 2">NBRC 101058</strain>
    </source>
</reference>